<dbReference type="EMBL" id="CADEAL010000387">
    <property type="protein sequence ID" value="CAB1419380.1"/>
    <property type="molecule type" value="Genomic_DNA"/>
</dbReference>
<keyword evidence="2" id="KW-1185">Reference proteome</keyword>
<accession>A0A9N7TUQ5</accession>
<name>A0A9N7TUQ5_PLEPL</name>
<organism evidence="1 2">
    <name type="scientific">Pleuronectes platessa</name>
    <name type="common">European plaice</name>
    <dbReference type="NCBI Taxonomy" id="8262"/>
    <lineage>
        <taxon>Eukaryota</taxon>
        <taxon>Metazoa</taxon>
        <taxon>Chordata</taxon>
        <taxon>Craniata</taxon>
        <taxon>Vertebrata</taxon>
        <taxon>Euteleostomi</taxon>
        <taxon>Actinopterygii</taxon>
        <taxon>Neopterygii</taxon>
        <taxon>Teleostei</taxon>
        <taxon>Neoteleostei</taxon>
        <taxon>Acanthomorphata</taxon>
        <taxon>Carangaria</taxon>
        <taxon>Pleuronectiformes</taxon>
        <taxon>Pleuronectoidei</taxon>
        <taxon>Pleuronectidae</taxon>
        <taxon>Pleuronectes</taxon>
    </lineage>
</organism>
<proteinExistence type="predicted"/>
<evidence type="ECO:0000313" key="2">
    <source>
        <dbReference type="Proteomes" id="UP001153269"/>
    </source>
</evidence>
<gene>
    <name evidence="1" type="ORF">PLEPLA_LOCUS7211</name>
</gene>
<protein>
    <submittedName>
        <fullName evidence="1">Uncharacterized protein</fullName>
    </submittedName>
</protein>
<sequence length="82" mass="9206">MSLSPVLSSPVSAALLCDTFRSQGRSISSYLTEQKAFTEEETSLPGLSLRAGILGSTTRKPCSRCEFPWFLVLQYKFHDMWI</sequence>
<comment type="caution">
    <text evidence="1">The sequence shown here is derived from an EMBL/GenBank/DDBJ whole genome shotgun (WGS) entry which is preliminary data.</text>
</comment>
<evidence type="ECO:0000313" key="1">
    <source>
        <dbReference type="EMBL" id="CAB1419380.1"/>
    </source>
</evidence>
<dbReference type="AlphaFoldDB" id="A0A9N7TUQ5"/>
<dbReference type="Proteomes" id="UP001153269">
    <property type="component" value="Unassembled WGS sequence"/>
</dbReference>
<reference evidence="1" key="1">
    <citation type="submission" date="2020-03" db="EMBL/GenBank/DDBJ databases">
        <authorList>
            <person name="Weist P."/>
        </authorList>
    </citation>
    <scope>NUCLEOTIDE SEQUENCE</scope>
</reference>